<dbReference type="HAMAP" id="MF_00173">
    <property type="entry name" value="Arg_repressor"/>
    <property type="match status" value="1"/>
</dbReference>
<keyword evidence="6 7" id="KW-0804">Transcription</keyword>
<keyword evidence="7" id="KW-0055">Arginine biosynthesis</keyword>
<evidence type="ECO:0000256" key="4">
    <source>
        <dbReference type="ARBA" id="ARBA00023015"/>
    </source>
</evidence>
<dbReference type="Proteomes" id="UP000809081">
    <property type="component" value="Unassembled WGS sequence"/>
</dbReference>
<evidence type="ECO:0000313" key="10">
    <source>
        <dbReference type="EMBL" id="MBM7636700.1"/>
    </source>
</evidence>
<comment type="subcellular location">
    <subcellularLocation>
        <location evidence="1 7">Cytoplasm</location>
    </subcellularLocation>
</comment>
<keyword evidence="7" id="KW-0028">Amino-acid biosynthesis</keyword>
<dbReference type="Gene3D" id="1.10.10.10">
    <property type="entry name" value="Winged helix-like DNA-binding domain superfamily/Winged helix DNA-binding domain"/>
    <property type="match status" value="1"/>
</dbReference>
<evidence type="ECO:0000259" key="8">
    <source>
        <dbReference type="Pfam" id="PF01316"/>
    </source>
</evidence>
<evidence type="ECO:0000256" key="2">
    <source>
        <dbReference type="ARBA" id="ARBA00008316"/>
    </source>
</evidence>
<keyword evidence="11" id="KW-1185">Reference proteome</keyword>
<dbReference type="InterPro" id="IPR036388">
    <property type="entry name" value="WH-like_DNA-bd_sf"/>
</dbReference>
<comment type="pathway">
    <text evidence="7">Amino-acid biosynthesis; L-arginine biosynthesis [regulation].</text>
</comment>
<dbReference type="Pfam" id="PF01316">
    <property type="entry name" value="Arg_repressor"/>
    <property type="match status" value="1"/>
</dbReference>
<protein>
    <recommendedName>
        <fullName evidence="7">Arginine repressor</fullName>
    </recommendedName>
</protein>
<evidence type="ECO:0000256" key="1">
    <source>
        <dbReference type="ARBA" id="ARBA00004496"/>
    </source>
</evidence>
<dbReference type="InterPro" id="IPR001669">
    <property type="entry name" value="Arg_repress"/>
</dbReference>
<keyword evidence="7" id="KW-0678">Repressor</keyword>
<accession>A0ABS2PNZ6</accession>
<dbReference type="SUPFAM" id="SSF46785">
    <property type="entry name" value="Winged helix' DNA-binding domain"/>
    <property type="match status" value="1"/>
</dbReference>
<keyword evidence="5 7" id="KW-0238">DNA-binding</keyword>
<evidence type="ECO:0000313" key="11">
    <source>
        <dbReference type="Proteomes" id="UP000809081"/>
    </source>
</evidence>
<evidence type="ECO:0000256" key="6">
    <source>
        <dbReference type="ARBA" id="ARBA00023163"/>
    </source>
</evidence>
<keyword evidence="3 7" id="KW-0963">Cytoplasm</keyword>
<dbReference type="PRINTS" id="PR01467">
    <property type="entry name" value="ARGREPRESSOR"/>
</dbReference>
<evidence type="ECO:0000256" key="3">
    <source>
        <dbReference type="ARBA" id="ARBA00022490"/>
    </source>
</evidence>
<dbReference type="RefSeq" id="WP_205017566.1">
    <property type="nucleotide sequence ID" value="NZ_JAFBEI010000032.1"/>
</dbReference>
<organism evidence="10 11">
    <name type="scientific">Streptococcus saliviloxodontae</name>
    <dbReference type="NCBI Taxonomy" id="1349416"/>
    <lineage>
        <taxon>Bacteria</taxon>
        <taxon>Bacillati</taxon>
        <taxon>Bacillota</taxon>
        <taxon>Bacilli</taxon>
        <taxon>Lactobacillales</taxon>
        <taxon>Streptococcaceae</taxon>
        <taxon>Streptococcus</taxon>
    </lineage>
</organism>
<evidence type="ECO:0000256" key="5">
    <source>
        <dbReference type="ARBA" id="ARBA00023125"/>
    </source>
</evidence>
<dbReference type="PANTHER" id="PTHR34471">
    <property type="entry name" value="ARGININE REPRESSOR"/>
    <property type="match status" value="1"/>
</dbReference>
<dbReference type="Pfam" id="PF02863">
    <property type="entry name" value="Arg_repressor_C"/>
    <property type="match status" value="1"/>
</dbReference>
<keyword evidence="4 7" id="KW-0805">Transcription regulation</keyword>
<dbReference type="InterPro" id="IPR020899">
    <property type="entry name" value="Arg_repress_C"/>
</dbReference>
<dbReference type="InterPro" id="IPR020900">
    <property type="entry name" value="Arg_repress_DNA-bd"/>
</dbReference>
<dbReference type="PANTHER" id="PTHR34471:SF1">
    <property type="entry name" value="ARGININE REPRESSOR"/>
    <property type="match status" value="1"/>
</dbReference>
<dbReference type="SUPFAM" id="SSF55252">
    <property type="entry name" value="C-terminal domain of arginine repressor"/>
    <property type="match status" value="1"/>
</dbReference>
<dbReference type="EMBL" id="JAFBEI010000032">
    <property type="protein sequence ID" value="MBM7636700.1"/>
    <property type="molecule type" value="Genomic_DNA"/>
</dbReference>
<dbReference type="InterPro" id="IPR036390">
    <property type="entry name" value="WH_DNA-bd_sf"/>
</dbReference>
<evidence type="ECO:0000256" key="7">
    <source>
        <dbReference type="HAMAP-Rule" id="MF_00173"/>
    </source>
</evidence>
<sequence length="156" mass="17775">MKKNERLELIRKIVLENEIETQNELVQLLEDYGLKSTQATISRDINTIGIIKVPSDSGKYIYGLSKETARKFMSPLQQACDHILEVSEEAAGLEHMVSLTVVPGNTRLLKRLILEDFQGELFSLISDDDSILIVAKTKETAKILRTNFEQWRKAVR</sequence>
<gene>
    <name evidence="7" type="primary">argR</name>
    <name evidence="10" type="ORF">JOC31_001524</name>
</gene>
<feature type="domain" description="Arginine repressor C-terminal" evidence="9">
    <location>
        <begin position="94"/>
        <end position="149"/>
    </location>
</feature>
<proteinExistence type="inferred from homology"/>
<name>A0ABS2PNZ6_9STRE</name>
<reference evidence="10 11" key="1">
    <citation type="submission" date="2021-01" db="EMBL/GenBank/DDBJ databases">
        <title>Genomic Encyclopedia of Type Strains, Phase IV (KMG-IV): sequencing the most valuable type-strain genomes for metagenomic binning, comparative biology and taxonomic classification.</title>
        <authorList>
            <person name="Goeker M."/>
        </authorList>
    </citation>
    <scope>NUCLEOTIDE SEQUENCE [LARGE SCALE GENOMIC DNA]</scope>
    <source>
        <strain evidence="10 11">DSM 27513</strain>
    </source>
</reference>
<comment type="similarity">
    <text evidence="2 7">Belongs to the ArgR family.</text>
</comment>
<comment type="function">
    <text evidence="7">Regulates arginine biosynthesis genes.</text>
</comment>
<feature type="domain" description="Arginine repressor DNA-binding" evidence="8">
    <location>
        <begin position="1"/>
        <end position="68"/>
    </location>
</feature>
<comment type="caution">
    <text evidence="10">The sequence shown here is derived from an EMBL/GenBank/DDBJ whole genome shotgun (WGS) entry which is preliminary data.</text>
</comment>
<dbReference type="InterPro" id="IPR036251">
    <property type="entry name" value="Arg_repress_C_sf"/>
</dbReference>
<evidence type="ECO:0000259" key="9">
    <source>
        <dbReference type="Pfam" id="PF02863"/>
    </source>
</evidence>